<dbReference type="Gene3D" id="3.40.50.1010">
    <property type="entry name" value="5'-nuclease"/>
    <property type="match status" value="1"/>
</dbReference>
<organism evidence="1 2">
    <name type="scientific">Kutzneria chonburiensis</name>
    <dbReference type="NCBI Taxonomy" id="1483604"/>
    <lineage>
        <taxon>Bacteria</taxon>
        <taxon>Bacillati</taxon>
        <taxon>Actinomycetota</taxon>
        <taxon>Actinomycetes</taxon>
        <taxon>Pseudonocardiales</taxon>
        <taxon>Pseudonocardiaceae</taxon>
        <taxon>Kutzneria</taxon>
    </lineage>
</organism>
<name>A0ABV6MWG5_9PSEU</name>
<reference evidence="1 2" key="1">
    <citation type="submission" date="2024-09" db="EMBL/GenBank/DDBJ databases">
        <authorList>
            <person name="Sun Q."/>
            <person name="Mori K."/>
        </authorList>
    </citation>
    <scope>NUCLEOTIDE SEQUENCE [LARGE SCALE GENOMIC DNA]</scope>
    <source>
        <strain evidence="1 2">TBRC 1432</strain>
    </source>
</reference>
<accession>A0ABV6MWG5</accession>
<sequence length="256" mass="27894">MNSANRSPNVTRVGVYVDAFNVYYRARKVCGRGTAGWRWVDLAGLAMDLINPRIWPNPQLARFAYCTAPRDRAGDPSSLADQQTYIGALRTHTPIAVITDGKYVPRPKTGVLLDRDGKSPRRVVSPGVAALPTWLSAEEVAGPDGQTELLVSVSTFEEKGSDVNVASHLLIDVLTDQVDAAIVLSNDSDLRFPLEQARLHVPVATVNPGAGATASDLRSDCDDGVGRHWWRRLRAADYQSHQLPDRVGVFAKPAGW</sequence>
<protein>
    <submittedName>
        <fullName evidence="1">NYN domain-containing protein</fullName>
    </submittedName>
</protein>
<evidence type="ECO:0000313" key="1">
    <source>
        <dbReference type="EMBL" id="MFC0544624.1"/>
    </source>
</evidence>
<comment type="caution">
    <text evidence="1">The sequence shown here is derived from an EMBL/GenBank/DDBJ whole genome shotgun (WGS) entry which is preliminary data.</text>
</comment>
<dbReference type="EMBL" id="JBHLUD010000007">
    <property type="protein sequence ID" value="MFC0544624.1"/>
    <property type="molecule type" value="Genomic_DNA"/>
</dbReference>
<keyword evidence="2" id="KW-1185">Reference proteome</keyword>
<evidence type="ECO:0000313" key="2">
    <source>
        <dbReference type="Proteomes" id="UP001589810"/>
    </source>
</evidence>
<gene>
    <name evidence="1" type="ORF">ACFFH7_24180</name>
</gene>
<proteinExistence type="predicted"/>
<dbReference type="Proteomes" id="UP001589810">
    <property type="component" value="Unassembled WGS sequence"/>
</dbReference>
<dbReference type="RefSeq" id="WP_273936087.1">
    <property type="nucleotide sequence ID" value="NZ_CP097263.1"/>
</dbReference>